<keyword evidence="3" id="KW-1185">Reference proteome</keyword>
<feature type="region of interest" description="Disordered" evidence="1">
    <location>
        <begin position="178"/>
        <end position="197"/>
    </location>
</feature>
<evidence type="ECO:0000313" key="3">
    <source>
        <dbReference type="Proteomes" id="UP000027100"/>
    </source>
</evidence>
<proteinExistence type="predicted"/>
<accession>A0A062VEV8</accession>
<dbReference type="Proteomes" id="UP000027100">
    <property type="component" value="Unassembled WGS sequence"/>
</dbReference>
<feature type="compositionally biased region" description="Basic and acidic residues" evidence="1">
    <location>
        <begin position="277"/>
        <end position="293"/>
    </location>
</feature>
<name>A0A062VEV8_9PROT</name>
<sequence length="337" mass="37677">MTDIAAPSAPPKRTKHVNTAATSRSLRHLAREAAERGERLVEISRRLQIAPSTIHHWAKADGFRRKDIKARASLSAGPVMPGKADYPELKDMGPRARLERLHELAGMARLRAIAAVEEGFVDYGLKWLREAQKLERAWRALRQYLEDYPPPEEVGEADWRTKALWTLEEWVRADEEGREPVCPWETPRTPAEEEEERRLWEIAEARQPPLPEDASPEAQAAANLDTLQEVMRLQQEIKKWRLLPGRGDPPFLRAADRGRSVAGHPSPPGRGAGGEGVARDQKSHGDFPSDERMTLSAPPSQPSPPTPLPQAGEGSQSSGPRLYGIEDAFPVRVSRRE</sequence>
<dbReference type="PATRIC" id="fig|1280954.3.peg.3382"/>
<dbReference type="RefSeq" id="WP_035601372.1">
    <property type="nucleotide sequence ID" value="NZ_ARYM01000026.1"/>
</dbReference>
<evidence type="ECO:0000313" key="2">
    <source>
        <dbReference type="EMBL" id="KCZ97044.1"/>
    </source>
</evidence>
<organism evidence="2 3">
    <name type="scientific">Hyphomonas polymorpha PS728</name>
    <dbReference type="NCBI Taxonomy" id="1280954"/>
    <lineage>
        <taxon>Bacteria</taxon>
        <taxon>Pseudomonadati</taxon>
        <taxon>Pseudomonadota</taxon>
        <taxon>Alphaproteobacteria</taxon>
        <taxon>Hyphomonadales</taxon>
        <taxon>Hyphomonadaceae</taxon>
        <taxon>Hyphomonas</taxon>
    </lineage>
</organism>
<protein>
    <submittedName>
        <fullName evidence="2">Uncharacterized protein</fullName>
    </submittedName>
</protein>
<dbReference type="OrthoDB" id="9995026at2"/>
<comment type="caution">
    <text evidence="2">The sequence shown here is derived from an EMBL/GenBank/DDBJ whole genome shotgun (WGS) entry which is preliminary data.</text>
</comment>
<dbReference type="AlphaFoldDB" id="A0A062VEV8"/>
<dbReference type="EMBL" id="ARYM01000026">
    <property type="protein sequence ID" value="KCZ97044.1"/>
    <property type="molecule type" value="Genomic_DNA"/>
</dbReference>
<feature type="region of interest" description="Disordered" evidence="1">
    <location>
        <begin position="1"/>
        <end position="23"/>
    </location>
</feature>
<feature type="region of interest" description="Disordered" evidence="1">
    <location>
        <begin position="243"/>
        <end position="337"/>
    </location>
</feature>
<reference evidence="2 3" key="1">
    <citation type="journal article" date="2014" name="Antonie Van Leeuwenhoek">
        <title>Hyphomonas beringensis sp. nov. and Hyphomonas chukchiensis sp. nov., isolated from surface seawater of the Bering Sea and Chukchi Sea.</title>
        <authorList>
            <person name="Li C."/>
            <person name="Lai Q."/>
            <person name="Li G."/>
            <person name="Dong C."/>
            <person name="Wang J."/>
            <person name="Liao Y."/>
            <person name="Shao Z."/>
        </authorList>
    </citation>
    <scope>NUCLEOTIDE SEQUENCE [LARGE SCALE GENOMIC DNA]</scope>
    <source>
        <strain evidence="2 3">PS728</strain>
    </source>
</reference>
<feature type="compositionally biased region" description="Pro residues" evidence="1">
    <location>
        <begin position="299"/>
        <end position="308"/>
    </location>
</feature>
<evidence type="ECO:0000256" key="1">
    <source>
        <dbReference type="SAM" id="MobiDB-lite"/>
    </source>
</evidence>
<gene>
    <name evidence="2" type="ORF">HPO_16750</name>
</gene>